<comment type="caution">
    <text evidence="2">The sequence shown here is derived from an EMBL/GenBank/DDBJ whole genome shotgun (WGS) entry which is preliminary data.</text>
</comment>
<protein>
    <submittedName>
        <fullName evidence="2">Uncharacterized protein</fullName>
    </submittedName>
</protein>
<evidence type="ECO:0000313" key="3">
    <source>
        <dbReference type="Proteomes" id="UP000535543"/>
    </source>
</evidence>
<dbReference type="EMBL" id="VCQU01000005">
    <property type="protein sequence ID" value="NMN96559.1"/>
    <property type="molecule type" value="Genomic_DNA"/>
</dbReference>
<reference evidence="2 3" key="2">
    <citation type="submission" date="2020-06" db="EMBL/GenBank/DDBJ databases">
        <title>Antribacter stalactiti gen. nov., sp. nov., a new member of the family Nacardiaceae isolated from a cave.</title>
        <authorList>
            <person name="Kim I.S."/>
        </authorList>
    </citation>
    <scope>NUCLEOTIDE SEQUENCE [LARGE SCALE GENOMIC DNA]</scope>
    <source>
        <strain evidence="2 3">YC2-7</strain>
    </source>
</reference>
<reference evidence="2 3" key="1">
    <citation type="submission" date="2019-05" db="EMBL/GenBank/DDBJ databases">
        <authorList>
            <person name="Lee S.D."/>
        </authorList>
    </citation>
    <scope>NUCLEOTIDE SEQUENCE [LARGE SCALE GENOMIC DNA]</scope>
    <source>
        <strain evidence="2 3">YC2-7</strain>
    </source>
</reference>
<dbReference type="InterPro" id="IPR045931">
    <property type="entry name" value="DUF6350"/>
</dbReference>
<dbReference type="AlphaFoldDB" id="A0A848KE42"/>
<keyword evidence="1" id="KW-0472">Membrane</keyword>
<dbReference type="Pfam" id="PF19877">
    <property type="entry name" value="DUF6350"/>
    <property type="match status" value="1"/>
</dbReference>
<feature type="transmembrane region" description="Helical" evidence="1">
    <location>
        <begin position="323"/>
        <end position="344"/>
    </location>
</feature>
<feature type="transmembrane region" description="Helical" evidence="1">
    <location>
        <begin position="149"/>
        <end position="171"/>
    </location>
</feature>
<name>A0A848KE42_9NOCA</name>
<dbReference type="RefSeq" id="WP_169588601.1">
    <property type="nucleotide sequence ID" value="NZ_VCQU01000005.1"/>
</dbReference>
<gene>
    <name evidence="2" type="ORF">FGL95_16080</name>
</gene>
<evidence type="ECO:0000256" key="1">
    <source>
        <dbReference type="SAM" id="Phobius"/>
    </source>
</evidence>
<sequence>MSALLESSTPPRTENPPRLTPDLGRRLLVVAFRPAVVTLTMVAALIVVTLVAANSDLTGTAGAISATWLALHQVPLTIGSTTIGILPLLPTFGLLWLVARASNHVVDENSSRRDVLYVVGAAVGGPLIVTIVCLAVIKDASSVISLSPPSTFAAILWVVAVHLVGATAGVAGKTWRHAVVAADIPSWAVAAALASRGALRRFAIGSAIVTGVSLLAAWSTVRDLLSTSDGFVGTLGIAVLSIAYLPNVVVGTAAVVSGGTFGIGAASVNLFGVIGGPVPGLPVMAAVPTGTAQVWWPVLLVVPVIVGVQLGRECAATSTDRFVAAKAAAGAAGIVGVGAAVLAFVSGGTLGSFGHIGAASLLFGALAFGWLVMIAPAAAFVTGRGRAHSDEPAEADEPSPVAVVADPPAIEGVVVEEAPAVTARPSDDIVDAEVVDLPKSDSEGAD</sequence>
<feature type="transmembrane region" description="Helical" evidence="1">
    <location>
        <begin position="202"/>
        <end position="219"/>
    </location>
</feature>
<dbReference type="Proteomes" id="UP000535543">
    <property type="component" value="Unassembled WGS sequence"/>
</dbReference>
<feature type="transmembrane region" description="Helical" evidence="1">
    <location>
        <begin position="294"/>
        <end position="311"/>
    </location>
</feature>
<accession>A0A848KE42</accession>
<keyword evidence="3" id="KW-1185">Reference proteome</keyword>
<feature type="transmembrane region" description="Helical" evidence="1">
    <location>
        <begin position="74"/>
        <end position="96"/>
    </location>
</feature>
<feature type="transmembrane region" description="Helical" evidence="1">
    <location>
        <begin position="27"/>
        <end position="53"/>
    </location>
</feature>
<evidence type="ECO:0000313" key="2">
    <source>
        <dbReference type="EMBL" id="NMN96559.1"/>
    </source>
</evidence>
<keyword evidence="1" id="KW-1133">Transmembrane helix</keyword>
<feature type="transmembrane region" description="Helical" evidence="1">
    <location>
        <begin position="356"/>
        <end position="381"/>
    </location>
</feature>
<feature type="transmembrane region" description="Helical" evidence="1">
    <location>
        <begin position="116"/>
        <end position="137"/>
    </location>
</feature>
<feature type="transmembrane region" description="Helical" evidence="1">
    <location>
        <begin position="231"/>
        <end position="256"/>
    </location>
</feature>
<keyword evidence="1" id="KW-0812">Transmembrane</keyword>
<proteinExistence type="predicted"/>
<organism evidence="2 3">
    <name type="scientific">Antrihabitans stalactiti</name>
    <dbReference type="NCBI Taxonomy" id="2584121"/>
    <lineage>
        <taxon>Bacteria</taxon>
        <taxon>Bacillati</taxon>
        <taxon>Actinomycetota</taxon>
        <taxon>Actinomycetes</taxon>
        <taxon>Mycobacteriales</taxon>
        <taxon>Nocardiaceae</taxon>
        <taxon>Antrihabitans</taxon>
    </lineage>
</organism>